<comment type="caution">
    <text evidence="2">The sequence shown here is derived from an EMBL/GenBank/DDBJ whole genome shotgun (WGS) entry which is preliminary data.</text>
</comment>
<protein>
    <recommendedName>
        <fullName evidence="4">F-box domain-containing protein</fullName>
    </recommendedName>
</protein>
<name>A0ABR3WQJ0_9EURO</name>
<reference evidence="2 3" key="1">
    <citation type="journal article" date="2024" name="IMA Fungus">
        <title>IMA Genome - F19 : A genome assembly and annotation guide to empower mycologists, including annotated draft genome sequences of Ceratocystis pirilliformis, Diaporthe australafricana, Fusarium ophioides, Paecilomyces lecythidis, and Sporothrix stenoceras.</title>
        <authorList>
            <person name="Aylward J."/>
            <person name="Wilson A.M."/>
            <person name="Visagie C.M."/>
            <person name="Spraker J."/>
            <person name="Barnes I."/>
            <person name="Buitendag C."/>
            <person name="Ceriani C."/>
            <person name="Del Mar Angel L."/>
            <person name="du Plessis D."/>
            <person name="Fuchs T."/>
            <person name="Gasser K."/>
            <person name="Kramer D."/>
            <person name="Li W."/>
            <person name="Munsamy K."/>
            <person name="Piso A."/>
            <person name="Price J.L."/>
            <person name="Sonnekus B."/>
            <person name="Thomas C."/>
            <person name="van der Nest A."/>
            <person name="van Dijk A."/>
            <person name="van Heerden A."/>
            <person name="van Vuuren N."/>
            <person name="Yilmaz N."/>
            <person name="Duong T.A."/>
            <person name="van der Merwe N.A."/>
            <person name="Wingfield M.J."/>
            <person name="Wingfield B.D."/>
        </authorList>
    </citation>
    <scope>NUCLEOTIDE SEQUENCE [LARGE SCALE GENOMIC DNA]</scope>
    <source>
        <strain evidence="2 3">CMW 18167</strain>
    </source>
</reference>
<dbReference type="EMBL" id="JAVDPF010000056">
    <property type="protein sequence ID" value="KAL1865819.1"/>
    <property type="molecule type" value="Genomic_DNA"/>
</dbReference>
<proteinExistence type="predicted"/>
<evidence type="ECO:0000256" key="1">
    <source>
        <dbReference type="SAM" id="MobiDB-lite"/>
    </source>
</evidence>
<dbReference type="Proteomes" id="UP001583193">
    <property type="component" value="Unassembled WGS sequence"/>
</dbReference>
<gene>
    <name evidence="2" type="ORF">Plec18167_009257</name>
</gene>
<accession>A0ABR3WQJ0</accession>
<sequence>MSSRLSQHSGLMISTLPPPRPVSVNSLARAPATPPLPFQKTSRSTSADIQIHDGPDLSVLSNPHVQCHGVSDTEMSDSQLAPVEEPRSPQRFELRFENLPIEIHDAILDHLFGERASTLTTTTPGKSSARSWSKALRHPRRKALSNLALISPVWRPLVQDRIYRHIKVKGTTDALAECGQWFRDHPHLVSYVRHIEVWVPVWGNRTAKNASPHLPPSRRYNNEDTGLADVAAVLQATMAGWDDSDTNMNGGSSSNYHYASHNATLEEIFNHVNTFFPEARILTLEGGHCKKPPMIRHFRNDPSGKSGSEHLAVLPNIQTFVMRGAWNIMREYRHWCNLAEALPSLREWHCAYAKPKIEGYDTIAKVLMNMPATLMHVNISLEGFYNKEGSQHNWFGDSPSEQHLCRLLGRVAPQLESLTFTGKVCACFFSTARSLMANKQAQSKLKSLDLVVKTCCRDRRADPASPLLDDASGITNLKFIQSFENVIVGAVRALDTLLQLEYIRIRFIDLDSACPLLNPYFHLVNNQCSGLWSETILETLHEVRPKAYFVELADGIYPQYGPNHQIVGAIYPRTRPLSIRASAYKIIADASKA</sequence>
<evidence type="ECO:0008006" key="4">
    <source>
        <dbReference type="Google" id="ProtNLM"/>
    </source>
</evidence>
<keyword evidence="3" id="KW-1185">Reference proteome</keyword>
<feature type="region of interest" description="Disordered" evidence="1">
    <location>
        <begin position="1"/>
        <end position="42"/>
    </location>
</feature>
<evidence type="ECO:0000313" key="3">
    <source>
        <dbReference type="Proteomes" id="UP001583193"/>
    </source>
</evidence>
<organism evidence="2 3">
    <name type="scientific">Paecilomyces lecythidis</name>
    <dbReference type="NCBI Taxonomy" id="3004212"/>
    <lineage>
        <taxon>Eukaryota</taxon>
        <taxon>Fungi</taxon>
        <taxon>Dikarya</taxon>
        <taxon>Ascomycota</taxon>
        <taxon>Pezizomycotina</taxon>
        <taxon>Eurotiomycetes</taxon>
        <taxon>Eurotiomycetidae</taxon>
        <taxon>Eurotiales</taxon>
        <taxon>Thermoascaceae</taxon>
        <taxon>Paecilomyces</taxon>
    </lineage>
</organism>
<evidence type="ECO:0000313" key="2">
    <source>
        <dbReference type="EMBL" id="KAL1865819.1"/>
    </source>
</evidence>